<keyword evidence="4" id="KW-1185">Reference proteome</keyword>
<gene>
    <name evidence="3" type="ORF">BSTOLATCC_MIC1053</name>
</gene>
<dbReference type="Proteomes" id="UP001162131">
    <property type="component" value="Unassembled WGS sequence"/>
</dbReference>
<feature type="region of interest" description="Disordered" evidence="1">
    <location>
        <begin position="236"/>
        <end position="256"/>
    </location>
</feature>
<accession>A0AAU9I9Y1</accession>
<feature type="compositionally biased region" description="Acidic residues" evidence="1">
    <location>
        <begin position="351"/>
        <end position="366"/>
    </location>
</feature>
<feature type="region of interest" description="Disordered" evidence="1">
    <location>
        <begin position="351"/>
        <end position="377"/>
    </location>
</feature>
<feature type="domain" description="C2 NT-type" evidence="2">
    <location>
        <begin position="11"/>
        <end position="148"/>
    </location>
</feature>
<evidence type="ECO:0000313" key="4">
    <source>
        <dbReference type="Proteomes" id="UP001162131"/>
    </source>
</evidence>
<proteinExistence type="predicted"/>
<reference evidence="3" key="1">
    <citation type="submission" date="2021-09" db="EMBL/GenBank/DDBJ databases">
        <authorList>
            <consortium name="AG Swart"/>
            <person name="Singh M."/>
            <person name="Singh A."/>
            <person name="Seah K."/>
            <person name="Emmerich C."/>
        </authorList>
    </citation>
    <scope>NUCLEOTIDE SEQUENCE</scope>
    <source>
        <strain evidence="3">ATCC30299</strain>
    </source>
</reference>
<dbReference type="AlphaFoldDB" id="A0AAU9I9Y1"/>
<evidence type="ECO:0000259" key="2">
    <source>
        <dbReference type="PROSITE" id="PS51840"/>
    </source>
</evidence>
<dbReference type="PROSITE" id="PS51840">
    <property type="entry name" value="C2_NT"/>
    <property type="match status" value="1"/>
</dbReference>
<name>A0AAU9I9Y1_9CILI</name>
<organism evidence="3 4">
    <name type="scientific">Blepharisma stoltei</name>
    <dbReference type="NCBI Taxonomy" id="1481888"/>
    <lineage>
        <taxon>Eukaryota</taxon>
        <taxon>Sar</taxon>
        <taxon>Alveolata</taxon>
        <taxon>Ciliophora</taxon>
        <taxon>Postciliodesmatophora</taxon>
        <taxon>Heterotrichea</taxon>
        <taxon>Heterotrichida</taxon>
        <taxon>Blepharismidae</taxon>
        <taxon>Blepharisma</taxon>
    </lineage>
</organism>
<sequence length="472" mass="53442">MDFFHKIGSIGSKIGADEVKYDLNATIHYISAKLNAEGQLKVVVKRGADKKEETQAMQYDATQQKAIFEYPVTFFITMYRKGDKFGKKDLSFRMVDLSSSKRGLKNGKATVEFQDLASTNGSIVRKEFPLKGCTDKKAVICISISLSEAKNIRSQSAYMDERPKDGRKFRERLPTSTKIVMSPDQTSRHNQRNATFVATGDYISHQKMLSSTFAIDETYDEDMGETVKSAGITEKMPESPYRTNSVNTQESEEGNSGRILADQYYEPEDKGAQKKFIYKAEPISDFDAYVYPALPEAEKFVYPHQSPKNAEIIKTDELKVEEIENIPESQEGDQATTAFEEKKPREGLTIEIEEEESEEDEDEEIKEEEKEVQPKVDLPLMSPRSLIYKNLGISKENIINPKDSHIESEASSSDEDFIEVDQEELIKCQLPPLRLELAVANEKSKEKEIKERENGNGIVESRNGSCAKCILF</sequence>
<comment type="caution">
    <text evidence="3">The sequence shown here is derived from an EMBL/GenBank/DDBJ whole genome shotgun (WGS) entry which is preliminary data.</text>
</comment>
<dbReference type="Pfam" id="PF10358">
    <property type="entry name" value="NT-C2"/>
    <property type="match status" value="1"/>
</dbReference>
<evidence type="ECO:0000313" key="3">
    <source>
        <dbReference type="EMBL" id="CAG9310196.1"/>
    </source>
</evidence>
<evidence type="ECO:0000256" key="1">
    <source>
        <dbReference type="SAM" id="MobiDB-lite"/>
    </source>
</evidence>
<dbReference type="InterPro" id="IPR019448">
    <property type="entry name" value="NT-C2"/>
</dbReference>
<protein>
    <recommendedName>
        <fullName evidence="2">C2 NT-type domain-containing protein</fullName>
    </recommendedName>
</protein>
<dbReference type="EMBL" id="CAJZBQ010000002">
    <property type="protein sequence ID" value="CAG9310196.1"/>
    <property type="molecule type" value="Genomic_DNA"/>
</dbReference>